<comment type="similarity">
    <text evidence="5">Belongs to the class I-like SAM-binding methyltransferase superfamily. MenG/UbiE family.</text>
</comment>
<name>A0A212K2B9_9BACT</name>
<dbReference type="RefSeq" id="WP_227118089.1">
    <property type="nucleotide sequence ID" value="NZ_CABUEN010000003.1"/>
</dbReference>
<gene>
    <name evidence="6" type="primary">ubiE</name>
    <name evidence="5" type="synonym">menG</name>
    <name evidence="6" type="ORF">KM92DES2_12103</name>
</gene>
<comment type="caution">
    <text evidence="5">Lacks conserved residue(s) required for the propagation of feature annotation.</text>
</comment>
<comment type="pathway">
    <text evidence="5">Quinol/quinone metabolism; menaquinone biosynthesis; menaquinol from 1,4-dihydroxy-2-naphthoate: step 2/2.</text>
</comment>
<feature type="binding site" evidence="5">
    <location>
        <position position="90"/>
    </location>
    <ligand>
        <name>S-adenosyl-L-methionine</name>
        <dbReference type="ChEBI" id="CHEBI:59789"/>
    </ligand>
</feature>
<dbReference type="CDD" id="cd02440">
    <property type="entry name" value="AdoMet_MTases"/>
    <property type="match status" value="1"/>
</dbReference>
<dbReference type="PROSITE" id="PS01183">
    <property type="entry name" value="UBIE_1"/>
    <property type="match status" value="1"/>
</dbReference>
<evidence type="ECO:0000256" key="4">
    <source>
        <dbReference type="ARBA" id="ARBA00022691"/>
    </source>
</evidence>
<sequence>MESPRNTATETVVKPAHDAAVAGMFGRIVPFYDLLNRVLSLGLDQYWRKVLAQNVRLGDTGRVLDLAAGTLDVSLAIRRRHPSAIVPAMDFCPPMLVRGSRKLKNANARSILPVAADAKRLPLPDASVDCITIAFGIRNILPREAAFAEMLRVLRPGGRACILEFGSGQERIWGGLYNVYLNHLLPRVGKVFSKDPGAYEYLADTIRKFPSALSLEKEMRAAGFERAWHEKLTSGIVCLHVGEKAR</sequence>
<keyword evidence="1 5" id="KW-0474">Menaquinone biosynthesis</keyword>
<organism evidence="6">
    <name type="scientific">uncultured Desulfovibrio sp</name>
    <dbReference type="NCBI Taxonomy" id="167968"/>
    <lineage>
        <taxon>Bacteria</taxon>
        <taxon>Pseudomonadati</taxon>
        <taxon>Thermodesulfobacteriota</taxon>
        <taxon>Desulfovibrionia</taxon>
        <taxon>Desulfovibrionales</taxon>
        <taxon>Desulfovibrionaceae</taxon>
        <taxon>Desulfovibrio</taxon>
        <taxon>environmental samples</taxon>
    </lineage>
</organism>
<proteinExistence type="inferred from homology"/>
<dbReference type="UniPathway" id="UPA00232"/>
<dbReference type="GO" id="GO:0032259">
    <property type="term" value="P:methylation"/>
    <property type="evidence" value="ECO:0007669"/>
    <property type="project" value="UniProtKB-KW"/>
</dbReference>
<dbReference type="GO" id="GO:0006744">
    <property type="term" value="P:ubiquinone biosynthetic process"/>
    <property type="evidence" value="ECO:0007669"/>
    <property type="project" value="UniProtKB-UniPathway"/>
</dbReference>
<dbReference type="PANTHER" id="PTHR43591">
    <property type="entry name" value="METHYLTRANSFERASE"/>
    <property type="match status" value="1"/>
</dbReference>
<dbReference type="GO" id="GO:0043770">
    <property type="term" value="F:demethylmenaquinone methyltransferase activity"/>
    <property type="evidence" value="ECO:0007669"/>
    <property type="project" value="UniProtKB-UniRule"/>
</dbReference>
<dbReference type="EC" id="2.1.1.163" evidence="5"/>
<dbReference type="UniPathway" id="UPA00079">
    <property type="reaction ID" value="UER00169"/>
</dbReference>
<evidence type="ECO:0000256" key="1">
    <source>
        <dbReference type="ARBA" id="ARBA00022428"/>
    </source>
</evidence>
<accession>A0A212K2B9</accession>
<dbReference type="PANTHER" id="PTHR43591:SF24">
    <property type="entry name" value="2-METHOXY-6-POLYPRENYL-1,4-BENZOQUINOL METHYLASE, MITOCHONDRIAL"/>
    <property type="match status" value="1"/>
</dbReference>
<keyword evidence="4 5" id="KW-0949">S-adenosyl-L-methionine</keyword>
<evidence type="ECO:0000256" key="2">
    <source>
        <dbReference type="ARBA" id="ARBA00022603"/>
    </source>
</evidence>
<dbReference type="PROSITE" id="PS51608">
    <property type="entry name" value="SAM_MT_UBIE"/>
    <property type="match status" value="1"/>
</dbReference>
<comment type="catalytic activity">
    <reaction evidence="5">
        <text>a 2-demethylmenaquinol + S-adenosyl-L-methionine = a menaquinol + S-adenosyl-L-homocysteine + H(+)</text>
        <dbReference type="Rhea" id="RHEA:42640"/>
        <dbReference type="Rhea" id="RHEA-COMP:9539"/>
        <dbReference type="Rhea" id="RHEA-COMP:9563"/>
        <dbReference type="ChEBI" id="CHEBI:15378"/>
        <dbReference type="ChEBI" id="CHEBI:18151"/>
        <dbReference type="ChEBI" id="CHEBI:55437"/>
        <dbReference type="ChEBI" id="CHEBI:57856"/>
        <dbReference type="ChEBI" id="CHEBI:59789"/>
        <dbReference type="EC" id="2.1.1.163"/>
    </reaction>
</comment>
<reference evidence="6" key="1">
    <citation type="submission" date="2016-04" db="EMBL/GenBank/DDBJ databases">
        <authorList>
            <person name="Evans L.H."/>
            <person name="Alamgir A."/>
            <person name="Owens N."/>
            <person name="Weber N.D."/>
            <person name="Virtaneva K."/>
            <person name="Barbian K."/>
            <person name="Babar A."/>
            <person name="Rosenke K."/>
        </authorList>
    </citation>
    <scope>NUCLEOTIDE SEQUENCE</scope>
    <source>
        <strain evidence="6">92-2</strain>
    </source>
</reference>
<evidence type="ECO:0000256" key="5">
    <source>
        <dbReference type="HAMAP-Rule" id="MF_01813"/>
    </source>
</evidence>
<keyword evidence="3 5" id="KW-0808">Transferase</keyword>
<feature type="binding site" evidence="5">
    <location>
        <position position="70"/>
    </location>
    <ligand>
        <name>S-adenosyl-L-methionine</name>
        <dbReference type="ChEBI" id="CHEBI:59789"/>
    </ligand>
</feature>
<keyword evidence="2 5" id="KW-0489">Methyltransferase</keyword>
<evidence type="ECO:0000256" key="3">
    <source>
        <dbReference type="ARBA" id="ARBA00022679"/>
    </source>
</evidence>
<dbReference type="InterPro" id="IPR023576">
    <property type="entry name" value="UbiE/COQ5_MeTrFase_CS"/>
</dbReference>
<dbReference type="Gene3D" id="3.40.50.150">
    <property type="entry name" value="Vaccinia Virus protein VP39"/>
    <property type="match status" value="1"/>
</dbReference>
<comment type="function">
    <text evidence="5">Methyltransferase required for the conversion of demethylmenaquinol (DMKH2) to menaquinol (MKH2).</text>
</comment>
<dbReference type="GO" id="GO:0009234">
    <property type="term" value="P:menaquinone biosynthetic process"/>
    <property type="evidence" value="ECO:0007669"/>
    <property type="project" value="UniProtKB-UniRule"/>
</dbReference>
<dbReference type="InterPro" id="IPR029063">
    <property type="entry name" value="SAM-dependent_MTases_sf"/>
</dbReference>
<dbReference type="AlphaFoldDB" id="A0A212K2B9"/>
<feature type="binding site" evidence="5">
    <location>
        <begin position="117"/>
        <end position="118"/>
    </location>
    <ligand>
        <name>S-adenosyl-L-methionine</name>
        <dbReference type="ChEBI" id="CHEBI:59789"/>
    </ligand>
</feature>
<evidence type="ECO:0000313" key="6">
    <source>
        <dbReference type="EMBL" id="SBW05813.1"/>
    </source>
</evidence>
<dbReference type="PROSITE" id="PS01184">
    <property type="entry name" value="UBIE_2"/>
    <property type="match status" value="1"/>
</dbReference>
<dbReference type="Pfam" id="PF01209">
    <property type="entry name" value="Ubie_methyltran"/>
    <property type="match status" value="1"/>
</dbReference>
<protein>
    <recommendedName>
        <fullName evidence="5">Demethylmenaquinone methyltransferase</fullName>
        <ecNumber evidence="5">2.1.1.163</ecNumber>
    </recommendedName>
</protein>
<dbReference type="InterPro" id="IPR004033">
    <property type="entry name" value="UbiE/COQ5_MeTrFase"/>
</dbReference>
<dbReference type="EMBL" id="FLUP01000001">
    <property type="protein sequence ID" value="SBW05813.1"/>
    <property type="molecule type" value="Genomic_DNA"/>
</dbReference>
<dbReference type="SUPFAM" id="SSF53335">
    <property type="entry name" value="S-adenosyl-L-methionine-dependent methyltransferases"/>
    <property type="match status" value="1"/>
</dbReference>
<dbReference type="NCBIfam" id="TIGR01934">
    <property type="entry name" value="MenG_MenH_UbiE"/>
    <property type="match status" value="1"/>
</dbReference>
<dbReference type="HAMAP" id="MF_01813">
    <property type="entry name" value="MenG_UbiE_methyltr"/>
    <property type="match status" value="1"/>
</dbReference>